<proteinExistence type="predicted"/>
<evidence type="ECO:0000313" key="3">
    <source>
        <dbReference type="Proteomes" id="UP001166571"/>
    </source>
</evidence>
<dbReference type="Proteomes" id="UP001166571">
    <property type="component" value="Unassembled WGS sequence"/>
</dbReference>
<dbReference type="SUPFAM" id="SSF54909">
    <property type="entry name" value="Dimeric alpha+beta barrel"/>
    <property type="match status" value="1"/>
</dbReference>
<name>A0ABS7MH14_9SPHN</name>
<protein>
    <submittedName>
        <fullName evidence="2">Antibiotic biosynthesis monooxygenase</fullName>
    </submittedName>
</protein>
<keyword evidence="2" id="KW-0560">Oxidoreductase</keyword>
<evidence type="ECO:0000313" key="2">
    <source>
        <dbReference type="EMBL" id="MBY4637984.1"/>
    </source>
</evidence>
<comment type="caution">
    <text evidence="2">The sequence shown here is derived from an EMBL/GenBank/DDBJ whole genome shotgun (WGS) entry which is preliminary data.</text>
</comment>
<gene>
    <name evidence="2" type="ORF">K5P26_12620</name>
</gene>
<reference evidence="2" key="1">
    <citation type="submission" date="2021-08" db="EMBL/GenBank/DDBJ databases">
        <title>Sphingopyxis panaciterrulae sp. nov., isolated from the surface water of the Yellow Sea.</title>
        <authorList>
            <person name="Gao Z."/>
            <person name="Zhang D."/>
            <person name="Zhang A."/>
        </authorList>
    </citation>
    <scope>NUCLEOTIDE SEQUENCE</scope>
    <source>
        <strain evidence="2">XHP0097</strain>
    </source>
</reference>
<dbReference type="Pfam" id="PF03992">
    <property type="entry name" value="ABM"/>
    <property type="match status" value="1"/>
</dbReference>
<dbReference type="InterPro" id="IPR007138">
    <property type="entry name" value="ABM_dom"/>
</dbReference>
<dbReference type="Gene3D" id="3.30.70.100">
    <property type="match status" value="1"/>
</dbReference>
<keyword evidence="2" id="KW-0503">Monooxygenase</keyword>
<sequence length="100" mass="11198">MSYSIIWQFTVAPDNCEAFEAGYRPDGPWAALFAQAEGFIETQLLKDAEQPGVYLTIDRWASPQAFDRFKSEHAIPYAALDASFDGLAATERRIGAYHHV</sequence>
<dbReference type="RefSeq" id="WP_222137063.1">
    <property type="nucleotide sequence ID" value="NZ_JAILXK010000002.1"/>
</dbReference>
<organism evidence="2 3">
    <name type="scientific">Sphingopyxis jiangsuensis</name>
    <dbReference type="NCBI Taxonomy" id="2871171"/>
    <lineage>
        <taxon>Bacteria</taxon>
        <taxon>Pseudomonadati</taxon>
        <taxon>Pseudomonadota</taxon>
        <taxon>Alphaproteobacteria</taxon>
        <taxon>Sphingomonadales</taxon>
        <taxon>Sphingomonadaceae</taxon>
        <taxon>Sphingopyxis</taxon>
    </lineage>
</organism>
<accession>A0ABS7MH14</accession>
<evidence type="ECO:0000259" key="1">
    <source>
        <dbReference type="Pfam" id="PF03992"/>
    </source>
</evidence>
<feature type="domain" description="ABM" evidence="1">
    <location>
        <begin position="4"/>
        <end position="71"/>
    </location>
</feature>
<dbReference type="GO" id="GO:0004497">
    <property type="term" value="F:monooxygenase activity"/>
    <property type="evidence" value="ECO:0007669"/>
    <property type="project" value="UniProtKB-KW"/>
</dbReference>
<dbReference type="EMBL" id="JAILXK010000002">
    <property type="protein sequence ID" value="MBY4637984.1"/>
    <property type="molecule type" value="Genomic_DNA"/>
</dbReference>
<keyword evidence="3" id="KW-1185">Reference proteome</keyword>
<dbReference type="InterPro" id="IPR011008">
    <property type="entry name" value="Dimeric_a/b-barrel"/>
</dbReference>